<evidence type="ECO:0000313" key="10">
    <source>
        <dbReference type="EMBL" id="CAG8519192.1"/>
    </source>
</evidence>
<evidence type="ECO:0000313" key="11">
    <source>
        <dbReference type="Proteomes" id="UP000789739"/>
    </source>
</evidence>
<dbReference type="Proteomes" id="UP000789739">
    <property type="component" value="Unassembled WGS sequence"/>
</dbReference>
<dbReference type="PANTHER" id="PTHR12289:SF77">
    <property type="entry name" value="METAXIN-2"/>
    <property type="match status" value="1"/>
</dbReference>
<evidence type="ECO:0000256" key="1">
    <source>
        <dbReference type="ARBA" id="ARBA00004294"/>
    </source>
</evidence>
<keyword evidence="11" id="KW-1185">Reference proteome</keyword>
<dbReference type="EMBL" id="CAJVPI010000323">
    <property type="protein sequence ID" value="CAG8519192.1"/>
    <property type="molecule type" value="Genomic_DNA"/>
</dbReference>
<gene>
    <name evidence="10" type="ORF">PBRASI_LOCUS3533</name>
</gene>
<dbReference type="InterPro" id="IPR019564">
    <property type="entry name" value="Sam37/metaxin_N"/>
</dbReference>
<evidence type="ECO:0000259" key="8">
    <source>
        <dbReference type="Pfam" id="PF10568"/>
    </source>
</evidence>
<dbReference type="InterPro" id="IPR033468">
    <property type="entry name" value="Metaxin_GST"/>
</dbReference>
<dbReference type="AlphaFoldDB" id="A0A9N9A7I7"/>
<comment type="subcellular location">
    <subcellularLocation>
        <location evidence="1">Mitochondrion outer membrane</location>
    </subcellularLocation>
</comment>
<name>A0A9N9A7I7_9GLOM</name>
<dbReference type="Pfam" id="PF17171">
    <property type="entry name" value="GST_C_6"/>
    <property type="match status" value="1"/>
</dbReference>
<protein>
    <submittedName>
        <fullName evidence="10">10571_t:CDS:1</fullName>
    </submittedName>
</protein>
<organism evidence="10 11">
    <name type="scientific">Paraglomus brasilianum</name>
    <dbReference type="NCBI Taxonomy" id="144538"/>
    <lineage>
        <taxon>Eukaryota</taxon>
        <taxon>Fungi</taxon>
        <taxon>Fungi incertae sedis</taxon>
        <taxon>Mucoromycota</taxon>
        <taxon>Glomeromycotina</taxon>
        <taxon>Glomeromycetes</taxon>
        <taxon>Paraglomerales</taxon>
        <taxon>Paraglomeraceae</taxon>
        <taxon>Paraglomus</taxon>
    </lineage>
</organism>
<keyword evidence="5" id="KW-0653">Protein transport</keyword>
<feature type="domain" description="Mitochondrial outer membrane transport complex Sam37/metaxin N-terminal" evidence="8">
    <location>
        <begin position="70"/>
        <end position="194"/>
    </location>
</feature>
<feature type="domain" description="Metaxin glutathione S-transferase" evidence="9">
    <location>
        <begin position="218"/>
        <end position="283"/>
    </location>
</feature>
<dbReference type="SUPFAM" id="SSF47616">
    <property type="entry name" value="GST C-terminal domain-like"/>
    <property type="match status" value="1"/>
</dbReference>
<reference evidence="10" key="1">
    <citation type="submission" date="2021-06" db="EMBL/GenBank/DDBJ databases">
        <authorList>
            <person name="Kallberg Y."/>
            <person name="Tangrot J."/>
            <person name="Rosling A."/>
        </authorList>
    </citation>
    <scope>NUCLEOTIDE SEQUENCE</scope>
    <source>
        <strain evidence="10">BR232B</strain>
    </source>
</reference>
<evidence type="ECO:0000256" key="2">
    <source>
        <dbReference type="ARBA" id="ARBA00009170"/>
    </source>
</evidence>
<evidence type="ECO:0000256" key="7">
    <source>
        <dbReference type="ARBA" id="ARBA00023136"/>
    </source>
</evidence>
<dbReference type="PANTHER" id="PTHR12289">
    <property type="entry name" value="METAXIN RELATED"/>
    <property type="match status" value="1"/>
</dbReference>
<accession>A0A9N9A7I7</accession>
<evidence type="ECO:0000256" key="3">
    <source>
        <dbReference type="ARBA" id="ARBA00022448"/>
    </source>
</evidence>
<dbReference type="Gene3D" id="1.20.1050.10">
    <property type="match status" value="1"/>
</dbReference>
<proteinExistence type="inferred from homology"/>
<sequence>MPAESTKVFLAAKLHDHPLNVAFRAFLAKFPLKAHRPIHRTPHHEVPTLYVWGNKKGDRGNQPISFDFACLRWQVWLLIIDARFDVKNCNEPLMSPSGKLPFLLTPNNDAVIGEHIEEFLKQNPEHQLDLDIPALTTDEEITNSKAFVALADTKLRNALMYYYWCEAQNFEEVTSQLYGAKYPKPLNWIILYQMKSAVVKELLTRKPVLDREEIYQEAEEALKAISTLLADHDYFFGRSSPSFIDAVVFSYVHPILSNPTTSVNTLTTITRRYKNLVEFSDRMKNRYFAKTYQ</sequence>
<dbReference type="GO" id="GO:0007005">
    <property type="term" value="P:mitochondrion organization"/>
    <property type="evidence" value="ECO:0007669"/>
    <property type="project" value="TreeGrafter"/>
</dbReference>
<dbReference type="Pfam" id="PF10568">
    <property type="entry name" value="Tom37"/>
    <property type="match status" value="1"/>
</dbReference>
<dbReference type="InterPro" id="IPR050931">
    <property type="entry name" value="Mito_Protein_Transport_Metaxin"/>
</dbReference>
<comment type="similarity">
    <text evidence="2">Belongs to the metaxin family.</text>
</comment>
<keyword evidence="6" id="KW-0496">Mitochondrion</keyword>
<dbReference type="GO" id="GO:0001401">
    <property type="term" value="C:SAM complex"/>
    <property type="evidence" value="ECO:0007669"/>
    <property type="project" value="InterPro"/>
</dbReference>
<keyword evidence="4" id="KW-1000">Mitochondrion outer membrane</keyword>
<evidence type="ECO:0000256" key="5">
    <source>
        <dbReference type="ARBA" id="ARBA00022927"/>
    </source>
</evidence>
<evidence type="ECO:0000256" key="4">
    <source>
        <dbReference type="ARBA" id="ARBA00022787"/>
    </source>
</evidence>
<dbReference type="GO" id="GO:0015031">
    <property type="term" value="P:protein transport"/>
    <property type="evidence" value="ECO:0007669"/>
    <property type="project" value="UniProtKB-KW"/>
</dbReference>
<keyword evidence="7" id="KW-0472">Membrane</keyword>
<evidence type="ECO:0000259" key="9">
    <source>
        <dbReference type="Pfam" id="PF17171"/>
    </source>
</evidence>
<comment type="caution">
    <text evidence="10">The sequence shown here is derived from an EMBL/GenBank/DDBJ whole genome shotgun (WGS) entry which is preliminary data.</text>
</comment>
<evidence type="ECO:0000256" key="6">
    <source>
        <dbReference type="ARBA" id="ARBA00023128"/>
    </source>
</evidence>
<keyword evidence="3" id="KW-0813">Transport</keyword>
<dbReference type="OrthoDB" id="198787at2759"/>
<dbReference type="InterPro" id="IPR036282">
    <property type="entry name" value="Glutathione-S-Trfase_C_sf"/>
</dbReference>